<dbReference type="Proteomes" id="UP000648239">
    <property type="component" value="Unassembled WGS sequence"/>
</dbReference>
<dbReference type="AlphaFoldDB" id="A0A8J7C1U8"/>
<gene>
    <name evidence="2" type="ORF">IFK94_09935</name>
</gene>
<evidence type="ECO:0000313" key="3">
    <source>
        <dbReference type="Proteomes" id="UP000648239"/>
    </source>
</evidence>
<dbReference type="EMBL" id="JACXWD010000031">
    <property type="protein sequence ID" value="MBD3868430.1"/>
    <property type="molecule type" value="Genomic_DNA"/>
</dbReference>
<keyword evidence="1" id="KW-0472">Membrane</keyword>
<reference evidence="2 3" key="1">
    <citation type="submission" date="2020-08" db="EMBL/GenBank/DDBJ databases">
        <title>Acidobacteriota in marine sediments use diverse sulfur dissimilation pathways.</title>
        <authorList>
            <person name="Wasmund K."/>
        </authorList>
    </citation>
    <scope>NUCLEOTIDE SEQUENCE [LARGE SCALE GENOMIC DNA]</scope>
    <source>
        <strain evidence="2">MAG AM4</strain>
    </source>
</reference>
<keyword evidence="1" id="KW-0812">Transmembrane</keyword>
<dbReference type="Pfam" id="PF12679">
    <property type="entry name" value="ABC2_membrane_2"/>
    <property type="match status" value="1"/>
</dbReference>
<dbReference type="PANTHER" id="PTHR43471">
    <property type="entry name" value="ABC TRANSPORTER PERMEASE"/>
    <property type="match status" value="1"/>
</dbReference>
<feature type="transmembrane region" description="Helical" evidence="1">
    <location>
        <begin position="173"/>
        <end position="192"/>
    </location>
</feature>
<feature type="transmembrane region" description="Helical" evidence="1">
    <location>
        <begin position="113"/>
        <end position="137"/>
    </location>
</feature>
<organism evidence="2 3">
    <name type="scientific">Candidatus Polarisedimenticola svalbardensis</name>
    <dbReference type="NCBI Taxonomy" id="2886004"/>
    <lineage>
        <taxon>Bacteria</taxon>
        <taxon>Pseudomonadati</taxon>
        <taxon>Acidobacteriota</taxon>
        <taxon>Candidatus Polarisedimenticolia</taxon>
        <taxon>Candidatus Polarisedimenticolales</taxon>
        <taxon>Candidatus Polarisedimenticolaceae</taxon>
        <taxon>Candidatus Polarisedimenticola</taxon>
    </lineage>
</organism>
<evidence type="ECO:0000313" key="2">
    <source>
        <dbReference type="EMBL" id="MBD3868430.1"/>
    </source>
</evidence>
<proteinExistence type="predicted"/>
<dbReference type="GO" id="GO:0005886">
    <property type="term" value="C:plasma membrane"/>
    <property type="evidence" value="ECO:0007669"/>
    <property type="project" value="UniProtKB-SubCell"/>
</dbReference>
<feature type="transmembrane region" description="Helical" evidence="1">
    <location>
        <begin position="237"/>
        <end position="260"/>
    </location>
</feature>
<evidence type="ECO:0000256" key="1">
    <source>
        <dbReference type="SAM" id="Phobius"/>
    </source>
</evidence>
<protein>
    <submittedName>
        <fullName evidence="2">ABC transporter permease</fullName>
    </submittedName>
</protein>
<comment type="caution">
    <text evidence="2">The sequence shown here is derived from an EMBL/GenBank/DDBJ whole genome shotgun (WGS) entry which is preliminary data.</text>
</comment>
<feature type="transmembrane region" description="Helical" evidence="1">
    <location>
        <begin position="32"/>
        <end position="53"/>
    </location>
</feature>
<name>A0A8J7C1U8_9BACT</name>
<feature type="transmembrane region" description="Helical" evidence="1">
    <location>
        <begin position="143"/>
        <end position="166"/>
    </location>
</feature>
<dbReference type="PANTHER" id="PTHR43471:SF10">
    <property type="entry name" value="SLL1107 PROTEIN"/>
    <property type="match status" value="1"/>
</dbReference>
<keyword evidence="1" id="KW-1133">Transmembrane helix</keyword>
<sequence>MNAENNRRPAHFGAAVAAIGLNTFREAVRDRVMYLILVFALILILVSRLLSMLTVGEEGRIIKDVGLSAISIFGVLTAVFVGVSLVFKEIEKRTIYTLLANPVQRWQFVAGKYAGLLLVLVMNVLVMTGMLLLILVVRGESMTGIPVAALMIFVELALVTAFALLFSSFANPILAAVGTAAVYVTGHLTWSFELLKARLPEGVGRTLCDVLYWALPNLGYLNVKSQAVHGGALPDGYLLSALLYGSGYALAVLTVACIVFERRDFN</sequence>
<dbReference type="GO" id="GO:0140359">
    <property type="term" value="F:ABC-type transporter activity"/>
    <property type="evidence" value="ECO:0007669"/>
    <property type="project" value="InterPro"/>
</dbReference>
<feature type="transmembrane region" description="Helical" evidence="1">
    <location>
        <begin position="65"/>
        <end position="87"/>
    </location>
</feature>
<accession>A0A8J7C1U8</accession>